<comment type="caution">
    <text evidence="4">The sequence shown here is derived from an EMBL/GenBank/DDBJ whole genome shotgun (WGS) entry which is preliminary data.</text>
</comment>
<protein>
    <submittedName>
        <fullName evidence="4">Proline iminopeptidase</fullName>
    </submittedName>
</protein>
<proteinExistence type="inferred from homology"/>
<dbReference type="SUPFAM" id="SSF53474">
    <property type="entry name" value="alpha/beta-Hydrolases"/>
    <property type="match status" value="1"/>
</dbReference>
<reference evidence="4" key="2">
    <citation type="submission" date="2020-09" db="EMBL/GenBank/DDBJ databases">
        <authorList>
            <person name="Sun Q."/>
            <person name="Ohkuma M."/>
        </authorList>
    </citation>
    <scope>NUCLEOTIDE SEQUENCE</scope>
    <source>
        <strain evidence="4">JCM 5069</strain>
    </source>
</reference>
<dbReference type="InterPro" id="IPR051601">
    <property type="entry name" value="Serine_prot/Carboxylest_S33"/>
</dbReference>
<dbReference type="Proteomes" id="UP000603708">
    <property type="component" value="Unassembled WGS sequence"/>
</dbReference>
<dbReference type="Pfam" id="PF00561">
    <property type="entry name" value="Abhydrolase_1"/>
    <property type="match status" value="1"/>
</dbReference>
<evidence type="ECO:0000256" key="1">
    <source>
        <dbReference type="ARBA" id="ARBA00010088"/>
    </source>
</evidence>
<dbReference type="PRINTS" id="PR00793">
    <property type="entry name" value="PROAMNOPTASE"/>
</dbReference>
<evidence type="ECO:0000256" key="2">
    <source>
        <dbReference type="ARBA" id="ARBA00022801"/>
    </source>
</evidence>
<keyword evidence="2" id="KW-0378">Hydrolase</keyword>
<sequence length="436" mass="48012">MITAEYTLPGVHVRDHRVPVPLDWAADSGPELSLFARELVDPARRGEDLPCLLYLQGGPGGKSPRPLGPADGGWIGPALREFRVVLLDQRGTGRSSPVDGRVMRGFDSGARGADFLCCFRADSIVADAEHLRRTSFGGRPWITLGTSYGGFLTLTYLSLAPEGLAGCLVAGGLAAIRPSVEEVYRRTYPRVAAKNRVFQRRYPADAEVLHRVADLLSTGDVRLPDGDALTVRRLQVLGLDFGMKPGFERVHWIFDEAFADEARERLTDTFLGEVRSRTSFADRPLFTVLQESIFCSGPGAPPAWAAERERARHPEFAADARPLLLTGEMIYPWMFEEIGPLRPFAPAAEELAAREEWSHLYAPDRLAANEVPVAAVVYHDDMYVDAGLQLETAAAVGNVHTWVTNEFEHDGLHEDGRVFTRLVGLLREAGHLPAPR</sequence>
<evidence type="ECO:0000259" key="3">
    <source>
        <dbReference type="Pfam" id="PF00561"/>
    </source>
</evidence>
<dbReference type="Gene3D" id="3.40.50.1820">
    <property type="entry name" value="alpha/beta hydrolase"/>
    <property type="match status" value="1"/>
</dbReference>
<dbReference type="PANTHER" id="PTHR43248:SF2">
    <property type="entry name" value="PROLYL AMINOPEPTIDASE"/>
    <property type="match status" value="1"/>
</dbReference>
<name>A0A919FU95_9ACTN</name>
<gene>
    <name evidence="4" type="primary">pap</name>
    <name evidence="4" type="ORF">GCM10018793_08090</name>
</gene>
<dbReference type="GO" id="GO:0006508">
    <property type="term" value="P:proteolysis"/>
    <property type="evidence" value="ECO:0007669"/>
    <property type="project" value="InterPro"/>
</dbReference>
<dbReference type="InterPro" id="IPR000073">
    <property type="entry name" value="AB_hydrolase_1"/>
</dbReference>
<evidence type="ECO:0000313" key="4">
    <source>
        <dbReference type="EMBL" id="GHH71914.1"/>
    </source>
</evidence>
<dbReference type="EMBL" id="BNCD01000002">
    <property type="protein sequence ID" value="GHH71914.1"/>
    <property type="molecule type" value="Genomic_DNA"/>
</dbReference>
<dbReference type="GO" id="GO:0004177">
    <property type="term" value="F:aminopeptidase activity"/>
    <property type="evidence" value="ECO:0007669"/>
    <property type="project" value="UniProtKB-EC"/>
</dbReference>
<reference evidence="4" key="1">
    <citation type="journal article" date="2014" name="Int. J. Syst. Evol. Microbiol.">
        <title>Complete genome sequence of Corynebacterium casei LMG S-19264T (=DSM 44701T), isolated from a smear-ripened cheese.</title>
        <authorList>
            <consortium name="US DOE Joint Genome Institute (JGI-PGF)"/>
            <person name="Walter F."/>
            <person name="Albersmeier A."/>
            <person name="Kalinowski J."/>
            <person name="Ruckert C."/>
        </authorList>
    </citation>
    <scope>NUCLEOTIDE SEQUENCE</scope>
    <source>
        <strain evidence="4">JCM 5069</strain>
    </source>
</reference>
<dbReference type="InterPro" id="IPR029058">
    <property type="entry name" value="AB_hydrolase_fold"/>
</dbReference>
<feature type="domain" description="AB hydrolase-1" evidence="3">
    <location>
        <begin position="52"/>
        <end position="209"/>
    </location>
</feature>
<evidence type="ECO:0000313" key="5">
    <source>
        <dbReference type="Proteomes" id="UP000603708"/>
    </source>
</evidence>
<organism evidence="4 5">
    <name type="scientific">Streptomyces sulfonofaciens</name>
    <dbReference type="NCBI Taxonomy" id="68272"/>
    <lineage>
        <taxon>Bacteria</taxon>
        <taxon>Bacillati</taxon>
        <taxon>Actinomycetota</taxon>
        <taxon>Actinomycetes</taxon>
        <taxon>Kitasatosporales</taxon>
        <taxon>Streptomycetaceae</taxon>
        <taxon>Streptomyces</taxon>
    </lineage>
</organism>
<accession>A0A919FU95</accession>
<keyword evidence="5" id="KW-1185">Reference proteome</keyword>
<dbReference type="PANTHER" id="PTHR43248">
    <property type="entry name" value="2-SUCCINYL-6-HYDROXY-2,4-CYCLOHEXADIENE-1-CARBOXYLATE SYNTHASE"/>
    <property type="match status" value="1"/>
</dbReference>
<dbReference type="InterPro" id="IPR002410">
    <property type="entry name" value="Peptidase_S33"/>
</dbReference>
<dbReference type="RefSeq" id="WP_189929471.1">
    <property type="nucleotide sequence ID" value="NZ_BNCD01000002.1"/>
</dbReference>
<comment type="similarity">
    <text evidence="1">Belongs to the peptidase S33 family.</text>
</comment>
<dbReference type="AlphaFoldDB" id="A0A919FU95"/>